<dbReference type="AlphaFoldDB" id="A0A9D2ZRU1"/>
<feature type="non-terminal residue" evidence="3">
    <location>
        <position position="204"/>
    </location>
</feature>
<evidence type="ECO:0000256" key="1">
    <source>
        <dbReference type="SAM" id="MobiDB-lite"/>
    </source>
</evidence>
<sequence length="204" mass="22378">MSHYNIYEDLGLDRSLDSATIAKTLDDRLAVTPTDNLADQDRLKTARKLFGSDARRAAYDQALDDPTGPRLTIGRFRAYADGILPDNSPKHQEAEATYAPSGSHAAPTSPGDPSHSKPAPSDNQSNQSQTPWSQSQHATPQRTDFSGAPTQGFGTQAAHQTSGQTGFDLRLLAVHPDRRRTESLMWLIGWVLILLPWLFLLAML</sequence>
<reference evidence="3" key="2">
    <citation type="submission" date="2021-04" db="EMBL/GenBank/DDBJ databases">
        <authorList>
            <person name="Gilroy R."/>
        </authorList>
    </citation>
    <scope>NUCLEOTIDE SEQUENCE</scope>
    <source>
        <strain evidence="3">5925</strain>
    </source>
</reference>
<keyword evidence="2" id="KW-1133">Transmembrane helix</keyword>
<feature type="compositionally biased region" description="Polar residues" evidence="1">
    <location>
        <begin position="121"/>
        <end position="161"/>
    </location>
</feature>
<name>A0A9D2ZRU1_9CORY</name>
<feature type="transmembrane region" description="Helical" evidence="2">
    <location>
        <begin position="184"/>
        <end position="203"/>
    </location>
</feature>
<protein>
    <submittedName>
        <fullName evidence="3">Uncharacterized protein</fullName>
    </submittedName>
</protein>
<feature type="region of interest" description="Disordered" evidence="1">
    <location>
        <begin position="83"/>
        <end position="161"/>
    </location>
</feature>
<organism evidence="3 4">
    <name type="scientific">Candidatus Corynebacterium intestinavium</name>
    <dbReference type="NCBI Taxonomy" id="2838531"/>
    <lineage>
        <taxon>Bacteria</taxon>
        <taxon>Bacillati</taxon>
        <taxon>Actinomycetota</taxon>
        <taxon>Actinomycetes</taxon>
        <taxon>Mycobacteriales</taxon>
        <taxon>Corynebacteriaceae</taxon>
        <taxon>Corynebacterium</taxon>
    </lineage>
</organism>
<evidence type="ECO:0000313" key="3">
    <source>
        <dbReference type="EMBL" id="HJD49929.1"/>
    </source>
</evidence>
<comment type="caution">
    <text evidence="3">The sequence shown here is derived from an EMBL/GenBank/DDBJ whole genome shotgun (WGS) entry which is preliminary data.</text>
</comment>
<evidence type="ECO:0000256" key="2">
    <source>
        <dbReference type="SAM" id="Phobius"/>
    </source>
</evidence>
<accession>A0A9D2ZRU1</accession>
<proteinExistence type="predicted"/>
<keyword evidence="2" id="KW-0812">Transmembrane</keyword>
<reference evidence="3" key="1">
    <citation type="journal article" date="2021" name="PeerJ">
        <title>Extensive microbial diversity within the chicken gut microbiome revealed by metagenomics and culture.</title>
        <authorList>
            <person name="Gilroy R."/>
            <person name="Ravi A."/>
            <person name="Getino M."/>
            <person name="Pursley I."/>
            <person name="Horton D.L."/>
            <person name="Alikhan N.F."/>
            <person name="Baker D."/>
            <person name="Gharbi K."/>
            <person name="Hall N."/>
            <person name="Watson M."/>
            <person name="Adriaenssens E.M."/>
            <person name="Foster-Nyarko E."/>
            <person name="Jarju S."/>
            <person name="Secka A."/>
            <person name="Antonio M."/>
            <person name="Oren A."/>
            <person name="Chaudhuri R.R."/>
            <person name="La Ragione R."/>
            <person name="Hildebrand F."/>
            <person name="Pallen M.J."/>
        </authorList>
    </citation>
    <scope>NUCLEOTIDE SEQUENCE</scope>
    <source>
        <strain evidence="3">5925</strain>
    </source>
</reference>
<dbReference type="Proteomes" id="UP000823907">
    <property type="component" value="Unassembled WGS sequence"/>
</dbReference>
<keyword evidence="2" id="KW-0472">Membrane</keyword>
<evidence type="ECO:0000313" key="4">
    <source>
        <dbReference type="Proteomes" id="UP000823907"/>
    </source>
</evidence>
<gene>
    <name evidence="3" type="ORF">H9907_07570</name>
</gene>
<dbReference type="EMBL" id="DWUR01000121">
    <property type="protein sequence ID" value="HJD49929.1"/>
    <property type="molecule type" value="Genomic_DNA"/>
</dbReference>